<keyword evidence="13 16" id="KW-0406">Ion transport</keyword>
<evidence type="ECO:0000256" key="2">
    <source>
        <dbReference type="ARBA" id="ARBA00004225"/>
    </source>
</evidence>
<evidence type="ECO:0000256" key="8">
    <source>
        <dbReference type="ARBA" id="ARBA00022692"/>
    </source>
</evidence>
<dbReference type="GO" id="GO:0015078">
    <property type="term" value="F:proton transmembrane transporter activity"/>
    <property type="evidence" value="ECO:0007669"/>
    <property type="project" value="InterPro"/>
</dbReference>
<evidence type="ECO:0000256" key="10">
    <source>
        <dbReference type="ARBA" id="ARBA00022781"/>
    </source>
</evidence>
<reference evidence="19" key="1">
    <citation type="journal article" date="2014" name="Mitochondrial DNA">
        <title>Complete genome sequence of mitochondrial DNA (mtDNA) of Chlorella sorokiniana.</title>
        <authorList>
            <person name="Orsini M."/>
            <person name="Costelli C."/>
            <person name="Malavasi V."/>
            <person name="Cusano R."/>
            <person name="Concas A."/>
            <person name="Angius A."/>
            <person name="Cao G."/>
        </authorList>
    </citation>
    <scope>NUCLEOTIDE SEQUENCE</scope>
</reference>
<dbReference type="SUPFAM" id="SSF81333">
    <property type="entry name" value="F1F0 ATP synthase subunit C"/>
    <property type="match status" value="1"/>
</dbReference>
<dbReference type="PRINTS" id="PR00124">
    <property type="entry name" value="ATPASEC"/>
</dbReference>
<evidence type="ECO:0000256" key="5">
    <source>
        <dbReference type="ARBA" id="ARBA00019317"/>
    </source>
</evidence>
<keyword evidence="15 16" id="KW-0472">Membrane</keyword>
<dbReference type="RefSeq" id="YP_009049970.1">
    <property type="nucleotide sequence ID" value="NC_024626.1"/>
</dbReference>
<comment type="function">
    <text evidence="1">This protein is one of the chains of the nonenzymatic membrane component (F0) of mitochondrial ATPase.</text>
</comment>
<dbReference type="Gene3D" id="1.20.20.10">
    <property type="entry name" value="F1F0 ATP synthase subunit C"/>
    <property type="match status" value="1"/>
</dbReference>
<feature type="transmembrane region" description="Helical" evidence="16">
    <location>
        <begin position="7"/>
        <end position="33"/>
    </location>
</feature>
<dbReference type="InterPro" id="IPR038662">
    <property type="entry name" value="ATP_synth_F0_csu_sf"/>
</dbReference>
<dbReference type="PANTHER" id="PTHR10031:SF0">
    <property type="entry name" value="ATPASE PROTEIN 9"/>
    <property type="match status" value="1"/>
</dbReference>
<dbReference type="InterPro" id="IPR002379">
    <property type="entry name" value="ATPase_proteolipid_c-like_dom"/>
</dbReference>
<sequence length="74" mass="7509">MLDGAKLIGAGCATIALAGAGAGIGIVFGSLINSVARNPSLTKQLFGYAILGFALTEAIALFALMMAFLILFVF</sequence>
<evidence type="ECO:0000256" key="14">
    <source>
        <dbReference type="ARBA" id="ARBA00023121"/>
    </source>
</evidence>
<dbReference type="InterPro" id="IPR035921">
    <property type="entry name" value="F/V-ATP_Csub_sf"/>
</dbReference>
<evidence type="ECO:0000256" key="6">
    <source>
        <dbReference type="ARBA" id="ARBA00022448"/>
    </source>
</evidence>
<dbReference type="AlphaFoldDB" id="A0A076EAT0"/>
<keyword evidence="7" id="KW-0138">CF(0)</keyword>
<keyword evidence="14 16" id="KW-0446">Lipid-binding</keyword>
<dbReference type="EMBL" id="KJ742377">
    <property type="protein sequence ID" value="AII02104.1"/>
    <property type="molecule type" value="Genomic_DNA"/>
</dbReference>
<keyword evidence="9" id="KW-0547">Nucleotide-binding</keyword>
<dbReference type="GO" id="GO:0045259">
    <property type="term" value="C:proton-transporting ATP synthase complex"/>
    <property type="evidence" value="ECO:0007669"/>
    <property type="project" value="UniProtKB-KW"/>
</dbReference>
<keyword evidence="16 18" id="KW-0496">Mitochondrion</keyword>
<dbReference type="FunFam" id="1.20.20.10:FF:000005">
    <property type="entry name" value="ATP synthase subunit 9, mitochondrial"/>
    <property type="match status" value="1"/>
</dbReference>
<dbReference type="CDD" id="cd18182">
    <property type="entry name" value="ATP-synt_Fo_c_ATP5G3"/>
    <property type="match status" value="1"/>
</dbReference>
<dbReference type="GeneID" id="20004137"/>
<dbReference type="GO" id="GO:0031966">
    <property type="term" value="C:mitochondrial membrane"/>
    <property type="evidence" value="ECO:0007669"/>
    <property type="project" value="UniProtKB-SubCell"/>
</dbReference>
<evidence type="ECO:0000256" key="12">
    <source>
        <dbReference type="ARBA" id="ARBA00022989"/>
    </source>
</evidence>
<evidence type="ECO:0000256" key="3">
    <source>
        <dbReference type="ARBA" id="ARBA00006704"/>
    </source>
</evidence>
<evidence type="ECO:0000256" key="7">
    <source>
        <dbReference type="ARBA" id="ARBA00022547"/>
    </source>
</evidence>
<evidence type="ECO:0000256" key="13">
    <source>
        <dbReference type="ARBA" id="ARBA00023065"/>
    </source>
</evidence>
<comment type="subunit">
    <text evidence="4 16">F-type ATPases have 2 components, CF(1) - the catalytic core - and CF(0) - the membrane proton channel. CF(1) has five subunits: alpha(3), beta(3), gamma(1), delta(1), epsilon(1). CF(0) has three main subunits: a, b and c.</text>
</comment>
<dbReference type="EMBL" id="KM241869">
    <property type="protein sequence ID" value="AIM56886.1"/>
    <property type="molecule type" value="Genomic_DNA"/>
</dbReference>
<keyword evidence="8 16" id="KW-0812">Transmembrane</keyword>
<proteinExistence type="inferred from homology"/>
<evidence type="ECO:0000256" key="1">
    <source>
        <dbReference type="ARBA" id="ARBA00002351"/>
    </source>
</evidence>
<comment type="subcellular location">
    <subcellularLocation>
        <location evidence="2 16">Mitochondrion membrane</location>
        <topology evidence="2 16">Multi-pass membrane protein</topology>
    </subcellularLocation>
</comment>
<reference evidence="18" key="2">
    <citation type="submission" date="2014-04" db="EMBL/GenBank/DDBJ databases">
        <title>Chlorella sorokiniana complete mitochondrial genome.</title>
        <authorList>
            <person name="Fan W."/>
            <person name="Mower J.P."/>
        </authorList>
    </citation>
    <scope>NUCLEOTIDE SEQUENCE</scope>
    <source>
        <strain evidence="18">1230</strain>
    </source>
</reference>
<evidence type="ECO:0000259" key="17">
    <source>
        <dbReference type="Pfam" id="PF00137"/>
    </source>
</evidence>
<keyword evidence="10 16" id="KW-0375">Hydrogen ion transport</keyword>
<dbReference type="PANTHER" id="PTHR10031">
    <property type="entry name" value="ATP SYNTHASE LIPID-BINDING PROTEIN, MITOCHONDRIAL"/>
    <property type="match status" value="1"/>
</dbReference>
<evidence type="ECO:0000256" key="15">
    <source>
        <dbReference type="ARBA" id="ARBA00023136"/>
    </source>
</evidence>
<accession>A0A076EAT0</accession>
<evidence type="ECO:0000256" key="4">
    <source>
        <dbReference type="ARBA" id="ARBA00011648"/>
    </source>
</evidence>
<evidence type="ECO:0000256" key="9">
    <source>
        <dbReference type="ARBA" id="ARBA00022741"/>
    </source>
</evidence>
<evidence type="ECO:0000256" key="11">
    <source>
        <dbReference type="ARBA" id="ARBA00022840"/>
    </source>
</evidence>
<dbReference type="GO" id="GO:0033177">
    <property type="term" value="C:proton-transporting two-sector ATPase complex, proton-transporting domain"/>
    <property type="evidence" value="ECO:0007669"/>
    <property type="project" value="InterPro"/>
</dbReference>
<dbReference type="PROSITE" id="PS00605">
    <property type="entry name" value="ATPASE_C"/>
    <property type="match status" value="1"/>
</dbReference>
<dbReference type="GO" id="GO:0008289">
    <property type="term" value="F:lipid binding"/>
    <property type="evidence" value="ECO:0007669"/>
    <property type="project" value="UniProtKB-KW"/>
</dbReference>
<evidence type="ECO:0000313" key="19">
    <source>
        <dbReference type="EMBL" id="AIM56886.1"/>
    </source>
</evidence>
<evidence type="ECO:0000256" key="16">
    <source>
        <dbReference type="RuleBase" id="RU004221"/>
    </source>
</evidence>
<feature type="transmembrane region" description="Helical" evidence="16">
    <location>
        <begin position="45"/>
        <end position="73"/>
    </location>
</feature>
<feature type="domain" description="V-ATPase proteolipid subunit C-like" evidence="17">
    <location>
        <begin position="8"/>
        <end position="70"/>
    </location>
</feature>
<organism evidence="18">
    <name type="scientific">Chlorella sorokiniana</name>
    <name type="common">Freshwater green alga</name>
    <dbReference type="NCBI Taxonomy" id="3076"/>
    <lineage>
        <taxon>Eukaryota</taxon>
        <taxon>Viridiplantae</taxon>
        <taxon>Chlorophyta</taxon>
        <taxon>core chlorophytes</taxon>
        <taxon>Trebouxiophyceae</taxon>
        <taxon>Chlorellales</taxon>
        <taxon>Chlorellaceae</taxon>
        <taxon>Chlorella clade</taxon>
        <taxon>Chlorella</taxon>
    </lineage>
</organism>
<dbReference type="InterPro" id="IPR000454">
    <property type="entry name" value="ATP_synth_F0_csu"/>
</dbReference>
<dbReference type="GO" id="GO:0005524">
    <property type="term" value="F:ATP binding"/>
    <property type="evidence" value="ECO:0007669"/>
    <property type="project" value="UniProtKB-KW"/>
</dbReference>
<protein>
    <recommendedName>
        <fullName evidence="5 16">ATP synthase subunit 9, mitochondrial</fullName>
    </recommendedName>
</protein>
<keyword evidence="6 16" id="KW-0813">Transport</keyword>
<dbReference type="Pfam" id="PF00137">
    <property type="entry name" value="ATP-synt_C"/>
    <property type="match status" value="1"/>
</dbReference>
<name>A0A076EAT0_CHLSO</name>
<dbReference type="GO" id="GO:0015986">
    <property type="term" value="P:proton motive force-driven ATP synthesis"/>
    <property type="evidence" value="ECO:0007669"/>
    <property type="project" value="InterPro"/>
</dbReference>
<geneLocation type="mitochondrion" evidence="18"/>
<dbReference type="HAMAP" id="MF_01396">
    <property type="entry name" value="ATP_synth_c_bact"/>
    <property type="match status" value="1"/>
</dbReference>
<gene>
    <name evidence="18" type="primary">atp9</name>
    <name evidence="19" type="ORF">Csorokmtdna_041</name>
</gene>
<comment type="similarity">
    <text evidence="3 16">Belongs to the ATPase C chain family.</text>
</comment>
<keyword evidence="11" id="KW-0067">ATP-binding</keyword>
<evidence type="ECO:0000313" key="18">
    <source>
        <dbReference type="EMBL" id="AII02104.1"/>
    </source>
</evidence>
<keyword evidence="12 16" id="KW-1133">Transmembrane helix</keyword>
<dbReference type="InterPro" id="IPR020537">
    <property type="entry name" value="ATP_synth_F0_csu_DDCD_BS"/>
</dbReference>